<keyword evidence="10" id="KW-0547">Nucleotide-binding</keyword>
<name>A0A9Q0KFP0_9MAGN</name>
<dbReference type="GO" id="GO:0016020">
    <property type="term" value="C:membrane"/>
    <property type="evidence" value="ECO:0007669"/>
    <property type="project" value="UniProtKB-SubCell"/>
</dbReference>
<dbReference type="PROSITE" id="PS00108">
    <property type="entry name" value="PROTEIN_KINASE_ST"/>
    <property type="match status" value="1"/>
</dbReference>
<dbReference type="SUPFAM" id="SSF52058">
    <property type="entry name" value="L domain-like"/>
    <property type="match status" value="2"/>
</dbReference>
<dbReference type="GO" id="GO:0005524">
    <property type="term" value="F:ATP binding"/>
    <property type="evidence" value="ECO:0007669"/>
    <property type="project" value="UniProtKB-KW"/>
</dbReference>
<evidence type="ECO:0000256" key="9">
    <source>
        <dbReference type="ARBA" id="ARBA00022737"/>
    </source>
</evidence>
<evidence type="ECO:0000259" key="20">
    <source>
        <dbReference type="PROSITE" id="PS50011"/>
    </source>
</evidence>
<evidence type="ECO:0000256" key="17">
    <source>
        <dbReference type="ARBA" id="ARBA00047899"/>
    </source>
</evidence>
<keyword evidence="6" id="KW-0808">Transferase</keyword>
<dbReference type="FunFam" id="3.30.200.20:FF:000219">
    <property type="entry name" value="Leucine-rich repeat receptor-like serine/threonine-protein kinase"/>
    <property type="match status" value="1"/>
</dbReference>
<dbReference type="FunFam" id="3.80.10.10:FF:000383">
    <property type="entry name" value="Leucine-rich repeat receptor protein kinase EMS1"/>
    <property type="match status" value="1"/>
</dbReference>
<evidence type="ECO:0000256" key="16">
    <source>
        <dbReference type="ARBA" id="ARBA00023180"/>
    </source>
</evidence>
<evidence type="ECO:0000256" key="8">
    <source>
        <dbReference type="ARBA" id="ARBA00022729"/>
    </source>
</evidence>
<dbReference type="GO" id="GO:0004674">
    <property type="term" value="F:protein serine/threonine kinase activity"/>
    <property type="evidence" value="ECO:0007669"/>
    <property type="project" value="UniProtKB-KW"/>
</dbReference>
<evidence type="ECO:0000256" key="13">
    <source>
        <dbReference type="ARBA" id="ARBA00022989"/>
    </source>
</evidence>
<dbReference type="InterPro" id="IPR000719">
    <property type="entry name" value="Prot_kinase_dom"/>
</dbReference>
<dbReference type="PANTHER" id="PTHR48056">
    <property type="entry name" value="LRR RECEPTOR-LIKE SERINE/THREONINE-PROTEIN KINASE-RELATED"/>
    <property type="match status" value="1"/>
</dbReference>
<evidence type="ECO:0000256" key="2">
    <source>
        <dbReference type="ARBA" id="ARBA00012513"/>
    </source>
</evidence>
<dbReference type="OrthoDB" id="676979at2759"/>
<evidence type="ECO:0000256" key="15">
    <source>
        <dbReference type="ARBA" id="ARBA00023170"/>
    </source>
</evidence>
<evidence type="ECO:0000256" key="1">
    <source>
        <dbReference type="ARBA" id="ARBA00004479"/>
    </source>
</evidence>
<dbReference type="EC" id="2.7.11.1" evidence="2"/>
<dbReference type="Proteomes" id="UP001141806">
    <property type="component" value="Unassembled WGS sequence"/>
</dbReference>
<gene>
    <name evidence="21" type="ORF">NE237_016167</name>
</gene>
<dbReference type="InterPro" id="IPR001611">
    <property type="entry name" value="Leu-rich_rpt"/>
</dbReference>
<dbReference type="Pfam" id="PF00069">
    <property type="entry name" value="Pkinase"/>
    <property type="match status" value="1"/>
</dbReference>
<feature type="transmembrane region" description="Helical" evidence="19">
    <location>
        <begin position="428"/>
        <end position="451"/>
    </location>
</feature>
<dbReference type="Gene3D" id="3.80.10.10">
    <property type="entry name" value="Ribonuclease Inhibitor"/>
    <property type="match status" value="2"/>
</dbReference>
<evidence type="ECO:0000256" key="18">
    <source>
        <dbReference type="ARBA" id="ARBA00048679"/>
    </source>
</evidence>
<reference evidence="21" key="1">
    <citation type="journal article" date="2023" name="Plant J.">
        <title>The genome of the king protea, Protea cynaroides.</title>
        <authorList>
            <person name="Chang J."/>
            <person name="Duong T.A."/>
            <person name="Schoeman C."/>
            <person name="Ma X."/>
            <person name="Roodt D."/>
            <person name="Barker N."/>
            <person name="Li Z."/>
            <person name="Van de Peer Y."/>
            <person name="Mizrachi E."/>
        </authorList>
    </citation>
    <scope>NUCLEOTIDE SEQUENCE</scope>
    <source>
        <tissue evidence="21">Young leaves</tissue>
    </source>
</reference>
<dbReference type="SUPFAM" id="SSF56112">
    <property type="entry name" value="Protein kinase-like (PK-like)"/>
    <property type="match status" value="1"/>
</dbReference>
<keyword evidence="22" id="KW-1185">Reference proteome</keyword>
<evidence type="ECO:0000313" key="21">
    <source>
        <dbReference type="EMBL" id="KAJ4969466.1"/>
    </source>
</evidence>
<dbReference type="Pfam" id="PF00560">
    <property type="entry name" value="LRR_1"/>
    <property type="match status" value="9"/>
</dbReference>
<keyword evidence="4" id="KW-0597">Phosphoprotein</keyword>
<dbReference type="InterPro" id="IPR032675">
    <property type="entry name" value="LRR_dom_sf"/>
</dbReference>
<keyword evidence="9" id="KW-0677">Repeat</keyword>
<keyword evidence="12" id="KW-0067">ATP-binding</keyword>
<keyword evidence="16" id="KW-0325">Glycoprotein</keyword>
<protein>
    <recommendedName>
        <fullName evidence="2">non-specific serine/threonine protein kinase</fullName>
        <ecNumber evidence="2">2.7.11.1</ecNumber>
    </recommendedName>
</protein>
<dbReference type="AlphaFoldDB" id="A0A9Q0KFP0"/>
<keyword evidence="5" id="KW-0433">Leucine-rich repeat</keyword>
<dbReference type="PANTHER" id="PTHR48056:SF45">
    <property type="entry name" value="PROTEIN KINASE DOMAIN-CONTAINING PROTEIN"/>
    <property type="match status" value="1"/>
</dbReference>
<evidence type="ECO:0000256" key="19">
    <source>
        <dbReference type="SAM" id="Phobius"/>
    </source>
</evidence>
<keyword evidence="14 19" id="KW-0472">Membrane</keyword>
<keyword evidence="11" id="KW-0418">Kinase</keyword>
<evidence type="ECO:0000256" key="14">
    <source>
        <dbReference type="ARBA" id="ARBA00023136"/>
    </source>
</evidence>
<keyword evidence="13 19" id="KW-1133">Transmembrane helix</keyword>
<evidence type="ECO:0000256" key="10">
    <source>
        <dbReference type="ARBA" id="ARBA00022741"/>
    </source>
</evidence>
<evidence type="ECO:0000256" key="5">
    <source>
        <dbReference type="ARBA" id="ARBA00022614"/>
    </source>
</evidence>
<dbReference type="InterPro" id="IPR011009">
    <property type="entry name" value="Kinase-like_dom_sf"/>
</dbReference>
<evidence type="ECO:0000256" key="3">
    <source>
        <dbReference type="ARBA" id="ARBA00022527"/>
    </source>
</evidence>
<keyword evidence="15" id="KW-0675">Receptor</keyword>
<comment type="caution">
    <text evidence="21">The sequence shown here is derived from an EMBL/GenBank/DDBJ whole genome shotgun (WGS) entry which is preliminary data.</text>
</comment>
<dbReference type="EMBL" id="JAMYWD010000006">
    <property type="protein sequence ID" value="KAJ4969466.1"/>
    <property type="molecule type" value="Genomic_DNA"/>
</dbReference>
<dbReference type="FunFam" id="1.10.510.10:FF:000365">
    <property type="entry name" value="Leucine-rich repeat receptor-like serine/threonine-protein kinase At1g17230"/>
    <property type="match status" value="1"/>
</dbReference>
<sequence length="790" mass="85856">MATEIDFSENCLTGDIPVELSKIKGLTLLHLFQNQLTGVIPDELCSLVNLTNLDLSINYLTGPIPVGFQYLTELLQLQLFNNSLSGSIPPGLGIYSQLWVVDLSANQLTGQIPYYLCRHSNLILLNLGSNMLNGNIPTGVTNCKSLVQLRLSGNRLRGSLPSDLCKLVNLSVVELDSNRFSGPIPPEIGDCKTLQILHLSSNYFMSELPREIGNLSQLVFFNISSNMFTGQILREIVNCKMLQRFDLSLNSFVGALPYELGTLSQLELLKLSDNKLSGNIPSALGNLLHLTELQMGGNTFSGGIPPELGALSSLQIAMNLSYNNLSGTIPPELGNLNLLEFLLLNNNQLTGDIPDTFGNLSSLMGCNVSDNDLTGSLPPIPLFENMDISNFIGNKGLCGGPLGACGVSPSSPSFPPISKGVRALVAKIIAIIAAVVGGISLILIVILVYFMRCPVEIIAPSEDKQSSSPVSDIYFSPKEGLTFQDLVEATNNFDNSFVIGRGACGTVYRAVMDSGQIIAVKKLASNREGNSVDKSFHAEILTLGKVRHRNIVKLYGFCHHHGSNLLLYEYMENGSLGELLHGESCGLDWQTRFMIALGAAQGLAYLHHDCKPKIIHRDIKSNNILLDNCFEAHVGDFGLAKVIDMPQSKSMSAVAGSYGYIAPEYAFTMKVTEKCDIYSYGVVLLELLTGRAPVQPLDQGGDLVTLVRNYIQNHSLSPGMLDSRLYLTDKSTIDHMIIVLKIALLCTTASPFDRPTMREVVMMLIESSELNGNFISSSIKADLPLKDDPS</sequence>
<evidence type="ECO:0000256" key="4">
    <source>
        <dbReference type="ARBA" id="ARBA00022553"/>
    </source>
</evidence>
<evidence type="ECO:0000256" key="12">
    <source>
        <dbReference type="ARBA" id="ARBA00022840"/>
    </source>
</evidence>
<organism evidence="21 22">
    <name type="scientific">Protea cynaroides</name>
    <dbReference type="NCBI Taxonomy" id="273540"/>
    <lineage>
        <taxon>Eukaryota</taxon>
        <taxon>Viridiplantae</taxon>
        <taxon>Streptophyta</taxon>
        <taxon>Embryophyta</taxon>
        <taxon>Tracheophyta</taxon>
        <taxon>Spermatophyta</taxon>
        <taxon>Magnoliopsida</taxon>
        <taxon>Proteales</taxon>
        <taxon>Proteaceae</taxon>
        <taxon>Protea</taxon>
    </lineage>
</organism>
<keyword evidence="8" id="KW-0732">Signal</keyword>
<proteinExistence type="predicted"/>
<evidence type="ECO:0000313" key="22">
    <source>
        <dbReference type="Proteomes" id="UP001141806"/>
    </source>
</evidence>
<dbReference type="PROSITE" id="PS50011">
    <property type="entry name" value="PROTEIN_KINASE_DOM"/>
    <property type="match status" value="1"/>
</dbReference>
<dbReference type="InterPro" id="IPR008271">
    <property type="entry name" value="Ser/Thr_kinase_AS"/>
</dbReference>
<keyword evidence="7 19" id="KW-0812">Transmembrane</keyword>
<accession>A0A9Q0KFP0</accession>
<dbReference type="GO" id="GO:0033612">
    <property type="term" value="F:receptor serine/threonine kinase binding"/>
    <property type="evidence" value="ECO:0007669"/>
    <property type="project" value="TreeGrafter"/>
</dbReference>
<dbReference type="InterPro" id="IPR050647">
    <property type="entry name" value="Plant_LRR-RLKs"/>
</dbReference>
<keyword evidence="3" id="KW-0723">Serine/threonine-protein kinase</keyword>
<dbReference type="Gene3D" id="3.30.200.20">
    <property type="entry name" value="Phosphorylase Kinase, domain 1"/>
    <property type="match status" value="1"/>
</dbReference>
<comment type="catalytic activity">
    <reaction evidence="17">
        <text>L-threonyl-[protein] + ATP = O-phospho-L-threonyl-[protein] + ADP + H(+)</text>
        <dbReference type="Rhea" id="RHEA:46608"/>
        <dbReference type="Rhea" id="RHEA-COMP:11060"/>
        <dbReference type="Rhea" id="RHEA-COMP:11605"/>
        <dbReference type="ChEBI" id="CHEBI:15378"/>
        <dbReference type="ChEBI" id="CHEBI:30013"/>
        <dbReference type="ChEBI" id="CHEBI:30616"/>
        <dbReference type="ChEBI" id="CHEBI:61977"/>
        <dbReference type="ChEBI" id="CHEBI:456216"/>
        <dbReference type="EC" id="2.7.11.1"/>
    </reaction>
</comment>
<feature type="domain" description="Protein kinase" evidence="20">
    <location>
        <begin position="493"/>
        <end position="775"/>
    </location>
</feature>
<evidence type="ECO:0000256" key="11">
    <source>
        <dbReference type="ARBA" id="ARBA00022777"/>
    </source>
</evidence>
<dbReference type="Gene3D" id="1.10.510.10">
    <property type="entry name" value="Transferase(Phosphotransferase) domain 1"/>
    <property type="match status" value="1"/>
</dbReference>
<comment type="catalytic activity">
    <reaction evidence="18">
        <text>L-seryl-[protein] + ATP = O-phospho-L-seryl-[protein] + ADP + H(+)</text>
        <dbReference type="Rhea" id="RHEA:17989"/>
        <dbReference type="Rhea" id="RHEA-COMP:9863"/>
        <dbReference type="Rhea" id="RHEA-COMP:11604"/>
        <dbReference type="ChEBI" id="CHEBI:15378"/>
        <dbReference type="ChEBI" id="CHEBI:29999"/>
        <dbReference type="ChEBI" id="CHEBI:30616"/>
        <dbReference type="ChEBI" id="CHEBI:83421"/>
        <dbReference type="ChEBI" id="CHEBI:456216"/>
        <dbReference type="EC" id="2.7.11.1"/>
    </reaction>
</comment>
<evidence type="ECO:0000256" key="7">
    <source>
        <dbReference type="ARBA" id="ARBA00022692"/>
    </source>
</evidence>
<comment type="subcellular location">
    <subcellularLocation>
        <location evidence="1">Membrane</location>
        <topology evidence="1">Single-pass type I membrane protein</topology>
    </subcellularLocation>
</comment>
<dbReference type="SMART" id="SM00220">
    <property type="entry name" value="S_TKc"/>
    <property type="match status" value="1"/>
</dbReference>
<evidence type="ECO:0000256" key="6">
    <source>
        <dbReference type="ARBA" id="ARBA00022679"/>
    </source>
</evidence>
<dbReference type="FunFam" id="3.80.10.10:FF:000177">
    <property type="entry name" value="Leucine-rich repeat receptor-like serine/threonine-protein kinase At1g17230"/>
    <property type="match status" value="1"/>
</dbReference>